<feature type="region of interest" description="Disordered" evidence="3">
    <location>
        <begin position="234"/>
        <end position="271"/>
    </location>
</feature>
<evidence type="ECO:0000313" key="5">
    <source>
        <dbReference type="EMBL" id="KAJ8261059.1"/>
    </source>
</evidence>
<accession>A0A9Q1D827</accession>
<feature type="compositionally biased region" description="Acidic residues" evidence="3">
    <location>
        <begin position="151"/>
        <end position="167"/>
    </location>
</feature>
<dbReference type="PANTHER" id="PTHR46105:SF26">
    <property type="entry name" value="ZINC FINGER AND BTB DOMAIN CONTAINING 34"/>
    <property type="match status" value="1"/>
</dbReference>
<feature type="non-terminal residue" evidence="5">
    <location>
        <position position="271"/>
    </location>
</feature>
<comment type="caution">
    <text evidence="5">The sequence shown here is derived from an EMBL/GenBank/DDBJ whole genome shotgun (WGS) entry which is preliminary data.</text>
</comment>
<dbReference type="GO" id="GO:0000981">
    <property type="term" value="F:DNA-binding transcription factor activity, RNA polymerase II-specific"/>
    <property type="evidence" value="ECO:0007669"/>
    <property type="project" value="TreeGrafter"/>
</dbReference>
<dbReference type="Pfam" id="PF00651">
    <property type="entry name" value="BTB"/>
    <property type="match status" value="1"/>
</dbReference>
<evidence type="ECO:0000256" key="3">
    <source>
        <dbReference type="SAM" id="MobiDB-lite"/>
    </source>
</evidence>
<name>A0A9Q1D827_CONCO</name>
<dbReference type="Proteomes" id="UP001152803">
    <property type="component" value="Unassembled WGS sequence"/>
</dbReference>
<keyword evidence="6" id="KW-1185">Reference proteome</keyword>
<dbReference type="GO" id="GO:0000978">
    <property type="term" value="F:RNA polymerase II cis-regulatory region sequence-specific DNA binding"/>
    <property type="evidence" value="ECO:0007669"/>
    <property type="project" value="TreeGrafter"/>
</dbReference>
<dbReference type="OrthoDB" id="8956166at2759"/>
<keyword evidence="2" id="KW-0539">Nucleus</keyword>
<dbReference type="SMART" id="SM00225">
    <property type="entry name" value="BTB"/>
    <property type="match status" value="1"/>
</dbReference>
<proteinExistence type="predicted"/>
<evidence type="ECO:0000259" key="4">
    <source>
        <dbReference type="PROSITE" id="PS50097"/>
    </source>
</evidence>
<dbReference type="AlphaFoldDB" id="A0A9Q1D827"/>
<dbReference type="PROSITE" id="PS50097">
    <property type="entry name" value="BTB"/>
    <property type="match status" value="1"/>
</dbReference>
<dbReference type="GO" id="GO:0005634">
    <property type="term" value="C:nucleus"/>
    <property type="evidence" value="ECO:0007669"/>
    <property type="project" value="UniProtKB-SubCell"/>
</dbReference>
<comment type="subcellular location">
    <subcellularLocation>
        <location evidence="1">Nucleus</location>
    </subcellularLocation>
</comment>
<dbReference type="InterPro" id="IPR050457">
    <property type="entry name" value="ZnFinger_BTB_dom_contain"/>
</dbReference>
<evidence type="ECO:0000313" key="6">
    <source>
        <dbReference type="Proteomes" id="UP001152803"/>
    </source>
</evidence>
<feature type="region of interest" description="Disordered" evidence="3">
    <location>
        <begin position="137"/>
        <end position="177"/>
    </location>
</feature>
<dbReference type="InterPro" id="IPR011333">
    <property type="entry name" value="SKP1/BTB/POZ_sf"/>
</dbReference>
<dbReference type="PANTHER" id="PTHR46105">
    <property type="entry name" value="AGAP004733-PA"/>
    <property type="match status" value="1"/>
</dbReference>
<evidence type="ECO:0000256" key="2">
    <source>
        <dbReference type="ARBA" id="ARBA00023242"/>
    </source>
</evidence>
<dbReference type="FunFam" id="3.30.710.10:FF:000009">
    <property type="entry name" value="Zinc finger and BTB domain-containing 37"/>
    <property type="match status" value="1"/>
</dbReference>
<feature type="domain" description="BTB" evidence="4">
    <location>
        <begin position="33"/>
        <end position="97"/>
    </location>
</feature>
<evidence type="ECO:0000256" key="1">
    <source>
        <dbReference type="ARBA" id="ARBA00004123"/>
    </source>
</evidence>
<dbReference type="InterPro" id="IPR000210">
    <property type="entry name" value="BTB/POZ_dom"/>
</dbReference>
<protein>
    <recommendedName>
        <fullName evidence="4">BTB domain-containing protein</fullName>
    </recommendedName>
</protein>
<reference evidence="5" key="1">
    <citation type="journal article" date="2023" name="Science">
        <title>Genome structures resolve the early diversification of teleost fishes.</title>
        <authorList>
            <person name="Parey E."/>
            <person name="Louis A."/>
            <person name="Montfort J."/>
            <person name="Bouchez O."/>
            <person name="Roques C."/>
            <person name="Iampietro C."/>
            <person name="Lluch J."/>
            <person name="Castinel A."/>
            <person name="Donnadieu C."/>
            <person name="Desvignes T."/>
            <person name="Floi Bucao C."/>
            <person name="Jouanno E."/>
            <person name="Wen M."/>
            <person name="Mejri S."/>
            <person name="Dirks R."/>
            <person name="Jansen H."/>
            <person name="Henkel C."/>
            <person name="Chen W.J."/>
            <person name="Zahm M."/>
            <person name="Cabau C."/>
            <person name="Klopp C."/>
            <person name="Thompson A.W."/>
            <person name="Robinson-Rechavi M."/>
            <person name="Braasch I."/>
            <person name="Lecointre G."/>
            <person name="Bobe J."/>
            <person name="Postlethwait J.H."/>
            <person name="Berthelot C."/>
            <person name="Roest Crollius H."/>
            <person name="Guiguen Y."/>
        </authorList>
    </citation>
    <scope>NUCLEOTIDE SEQUENCE</scope>
    <source>
        <strain evidence="5">Concon-B</strain>
    </source>
</reference>
<gene>
    <name evidence="5" type="ORF">COCON_G00167820</name>
</gene>
<dbReference type="SUPFAM" id="SSF54695">
    <property type="entry name" value="POZ domain"/>
    <property type="match status" value="1"/>
</dbReference>
<dbReference type="EMBL" id="JAFJMO010000012">
    <property type="protein sequence ID" value="KAJ8261059.1"/>
    <property type="molecule type" value="Genomic_DNA"/>
</dbReference>
<dbReference type="Gene3D" id="3.30.710.10">
    <property type="entry name" value="Potassium Channel Kv1.1, Chain A"/>
    <property type="match status" value="1"/>
</dbReference>
<sequence length="271" mass="29235">MDEAVGLVEFDVPEYSSGVLSQLNELRLQGKLCDIVVHIQGRPFRAHKAVLAASSPYFRDHSALSTMSGLSISVIKSPEVFERLLAFCYTGRMSLRLRDVASFLIASSFLQMQDVIDRCTRILEGLHSKICLPPGGGPAYAEGHNGVGKAEEEEPEGEEEEEEEESGGDAVGHPSPAHFSPVTIRLVRAEAGGRGQGEELRSDLGSSDGEAELDQVELIGRDGQVTDVRVKLEREDADVDSSGFPAETADGERLQAVNVGSPALRPPAYPY</sequence>
<organism evidence="5 6">
    <name type="scientific">Conger conger</name>
    <name type="common">Conger eel</name>
    <name type="synonym">Muraena conger</name>
    <dbReference type="NCBI Taxonomy" id="82655"/>
    <lineage>
        <taxon>Eukaryota</taxon>
        <taxon>Metazoa</taxon>
        <taxon>Chordata</taxon>
        <taxon>Craniata</taxon>
        <taxon>Vertebrata</taxon>
        <taxon>Euteleostomi</taxon>
        <taxon>Actinopterygii</taxon>
        <taxon>Neopterygii</taxon>
        <taxon>Teleostei</taxon>
        <taxon>Anguilliformes</taxon>
        <taxon>Congridae</taxon>
        <taxon>Conger</taxon>
    </lineage>
</organism>